<evidence type="ECO:0000313" key="3">
    <source>
        <dbReference type="Proteomes" id="UP000009071"/>
    </source>
</evidence>
<reference evidence="2 3" key="1">
    <citation type="journal article" date="2009" name="Genome Res.">
        <title>Whole genome sequence of Desulfovibrio magneticus strain RS-1 revealed common gene clusters in magnetotactic bacteria.</title>
        <authorList>
            <person name="Nakazawa H."/>
            <person name="Arakaki A."/>
            <person name="Narita-Yamada S."/>
            <person name="Yashiro I."/>
            <person name="Jinno K."/>
            <person name="Aoki N."/>
            <person name="Tsuruyama A."/>
            <person name="Okamura Y."/>
            <person name="Tanikawa S."/>
            <person name="Fujita N."/>
            <person name="Takeyama H."/>
            <person name="Matsunaga T."/>
        </authorList>
    </citation>
    <scope>NUCLEOTIDE SEQUENCE [LARGE SCALE GENOMIC DNA]</scope>
    <source>
        <strain evidence="3">ATCC 700980 / DSM 13731 / RS-1</strain>
    </source>
</reference>
<dbReference type="KEGG" id="dma:DMR_15240"/>
<protein>
    <submittedName>
        <fullName evidence="2">Uncharacterized protein</fullName>
    </submittedName>
</protein>
<evidence type="ECO:0000313" key="2">
    <source>
        <dbReference type="EMBL" id="BAH75015.1"/>
    </source>
</evidence>
<proteinExistence type="predicted"/>
<gene>
    <name evidence="2" type="ordered locus">DMR_15240</name>
</gene>
<keyword evidence="3" id="KW-1185">Reference proteome</keyword>
<dbReference type="HOGENOM" id="CLU_3250525_0_0_7"/>
<dbReference type="EMBL" id="AP010904">
    <property type="protein sequence ID" value="BAH75015.1"/>
    <property type="molecule type" value="Genomic_DNA"/>
</dbReference>
<name>C4XNP0_SOLM1</name>
<dbReference type="Proteomes" id="UP000009071">
    <property type="component" value="Chromosome"/>
</dbReference>
<dbReference type="AlphaFoldDB" id="C4XNP0"/>
<evidence type="ECO:0000256" key="1">
    <source>
        <dbReference type="SAM" id="MobiDB-lite"/>
    </source>
</evidence>
<sequence>MPLFFLHNTHGDKAFNQGQNMRAEASCQIKGKPNDQRKRRST</sequence>
<accession>C4XNP0</accession>
<feature type="region of interest" description="Disordered" evidence="1">
    <location>
        <begin position="11"/>
        <end position="42"/>
    </location>
</feature>
<organism evidence="2 3">
    <name type="scientific">Solidesulfovibrio magneticus (strain ATCC 700980 / DSM 13731 / RS-1)</name>
    <name type="common">Desulfovibrio magneticus</name>
    <dbReference type="NCBI Taxonomy" id="573370"/>
    <lineage>
        <taxon>Bacteria</taxon>
        <taxon>Pseudomonadati</taxon>
        <taxon>Thermodesulfobacteriota</taxon>
        <taxon>Desulfovibrionia</taxon>
        <taxon>Desulfovibrionales</taxon>
        <taxon>Desulfovibrionaceae</taxon>
        <taxon>Solidesulfovibrio</taxon>
    </lineage>
</organism>